<evidence type="ECO:0000256" key="2">
    <source>
        <dbReference type="SAM" id="SignalP"/>
    </source>
</evidence>
<gene>
    <name evidence="3" type="ORF">D4764_01G0004690</name>
</gene>
<feature type="compositionally biased region" description="Polar residues" evidence="1">
    <location>
        <begin position="32"/>
        <end position="47"/>
    </location>
</feature>
<reference evidence="3 4" key="1">
    <citation type="submission" date="2019-04" db="EMBL/GenBank/DDBJ databases">
        <title>Chromosome genome assembly for Takifugu flavidus.</title>
        <authorList>
            <person name="Xiao S."/>
        </authorList>
    </citation>
    <scope>NUCLEOTIDE SEQUENCE [LARGE SCALE GENOMIC DNA]</scope>
    <source>
        <strain evidence="3">HTHZ2018</strain>
        <tissue evidence="3">Muscle</tissue>
    </source>
</reference>
<evidence type="ECO:0000313" key="4">
    <source>
        <dbReference type="Proteomes" id="UP000324091"/>
    </source>
</evidence>
<keyword evidence="4" id="KW-1185">Reference proteome</keyword>
<feature type="signal peptide" evidence="2">
    <location>
        <begin position="1"/>
        <end position="26"/>
    </location>
</feature>
<sequence>MGAWFLNPVLGLSLPVLLLGLQGLLGAGTPGNSSAGAVTEGFSSSAATDELNHTEQNRSSALYPSESLSPSQRNILLSLPAETHTAAAGPLGKVPLPEARGSILV</sequence>
<dbReference type="Proteomes" id="UP000324091">
    <property type="component" value="Chromosome 1"/>
</dbReference>
<keyword evidence="2" id="KW-0732">Signal</keyword>
<accession>A0A5C6PLQ1</accession>
<feature type="region of interest" description="Disordered" evidence="1">
    <location>
        <begin position="30"/>
        <end position="68"/>
    </location>
</feature>
<proteinExistence type="predicted"/>
<dbReference type="EMBL" id="RHFK02000001">
    <property type="protein sequence ID" value="TWW80654.1"/>
    <property type="molecule type" value="Genomic_DNA"/>
</dbReference>
<evidence type="ECO:0000313" key="3">
    <source>
        <dbReference type="EMBL" id="TWW80654.1"/>
    </source>
</evidence>
<name>A0A5C6PLQ1_9TELE</name>
<evidence type="ECO:0000256" key="1">
    <source>
        <dbReference type="SAM" id="MobiDB-lite"/>
    </source>
</evidence>
<feature type="chain" id="PRO_5022999377" evidence="2">
    <location>
        <begin position="27"/>
        <end position="105"/>
    </location>
</feature>
<comment type="caution">
    <text evidence="3">The sequence shown here is derived from an EMBL/GenBank/DDBJ whole genome shotgun (WGS) entry which is preliminary data.</text>
</comment>
<protein>
    <submittedName>
        <fullName evidence="3">Uncharacterized protein</fullName>
    </submittedName>
</protein>
<organism evidence="3 4">
    <name type="scientific">Takifugu flavidus</name>
    <name type="common">sansaifugu</name>
    <dbReference type="NCBI Taxonomy" id="433684"/>
    <lineage>
        <taxon>Eukaryota</taxon>
        <taxon>Metazoa</taxon>
        <taxon>Chordata</taxon>
        <taxon>Craniata</taxon>
        <taxon>Vertebrata</taxon>
        <taxon>Euteleostomi</taxon>
        <taxon>Actinopterygii</taxon>
        <taxon>Neopterygii</taxon>
        <taxon>Teleostei</taxon>
        <taxon>Neoteleostei</taxon>
        <taxon>Acanthomorphata</taxon>
        <taxon>Eupercaria</taxon>
        <taxon>Tetraodontiformes</taxon>
        <taxon>Tetradontoidea</taxon>
        <taxon>Tetraodontidae</taxon>
        <taxon>Takifugu</taxon>
    </lineage>
</organism>
<feature type="compositionally biased region" description="Polar residues" evidence="1">
    <location>
        <begin position="57"/>
        <end position="68"/>
    </location>
</feature>
<dbReference type="AlphaFoldDB" id="A0A5C6PLQ1"/>